<dbReference type="AlphaFoldDB" id="A0A1G6JE03"/>
<dbReference type="GO" id="GO:0000502">
    <property type="term" value="C:proteasome complex"/>
    <property type="evidence" value="ECO:0007669"/>
    <property type="project" value="UniProtKB-KW"/>
</dbReference>
<dbReference type="Proteomes" id="UP000199039">
    <property type="component" value="Unassembled WGS sequence"/>
</dbReference>
<dbReference type="PIRSF" id="PIRSF016838">
    <property type="entry name" value="PafC"/>
    <property type="match status" value="1"/>
</dbReference>
<dbReference type="PANTHER" id="PTHR34580">
    <property type="match status" value="1"/>
</dbReference>
<keyword evidence="4" id="KW-0647">Proteasome</keyword>
<proteinExistence type="predicted"/>
<dbReference type="PANTHER" id="PTHR34580:SF1">
    <property type="entry name" value="PROTEIN PAFC"/>
    <property type="match status" value="1"/>
</dbReference>
<dbReference type="InterPro" id="IPR057727">
    <property type="entry name" value="WCX_dom"/>
</dbReference>
<organism evidence="4 5">
    <name type="scientific">Sanguibacter gelidistatuariae</name>
    <dbReference type="NCBI Taxonomy" id="1814289"/>
    <lineage>
        <taxon>Bacteria</taxon>
        <taxon>Bacillati</taxon>
        <taxon>Actinomycetota</taxon>
        <taxon>Actinomycetes</taxon>
        <taxon>Micrococcales</taxon>
        <taxon>Sanguibacteraceae</taxon>
        <taxon>Sanguibacter</taxon>
    </lineage>
</organism>
<evidence type="ECO:0000313" key="4">
    <source>
        <dbReference type="EMBL" id="SDC16921.1"/>
    </source>
</evidence>
<evidence type="ECO:0000313" key="5">
    <source>
        <dbReference type="Proteomes" id="UP000199039"/>
    </source>
</evidence>
<feature type="domain" description="PafC HTH" evidence="2">
    <location>
        <begin position="7"/>
        <end position="127"/>
    </location>
</feature>
<dbReference type="InterPro" id="IPR043839">
    <property type="entry name" value="PafC_HTH"/>
</dbReference>
<dbReference type="Pfam" id="PF25583">
    <property type="entry name" value="WCX"/>
    <property type="match status" value="1"/>
</dbReference>
<dbReference type="InterPro" id="IPR028349">
    <property type="entry name" value="PafC-like"/>
</dbReference>
<accession>A0A1G6JE03</accession>
<dbReference type="PROSITE" id="PS52050">
    <property type="entry name" value="WYL"/>
    <property type="match status" value="1"/>
</dbReference>
<keyword evidence="5" id="KW-1185">Reference proteome</keyword>
<gene>
    <name evidence="4" type="ORF">SAMN05216410_1316</name>
</gene>
<reference evidence="4 5" key="1">
    <citation type="submission" date="2016-09" db="EMBL/GenBank/DDBJ databases">
        <authorList>
            <person name="Capua I."/>
            <person name="De Benedictis P."/>
            <person name="Joannis T."/>
            <person name="Lombin L.H."/>
            <person name="Cattoli G."/>
        </authorList>
    </citation>
    <scope>NUCLEOTIDE SEQUENCE [LARGE SCALE GENOMIC DNA]</scope>
    <source>
        <strain evidence="4 5">ISLP-3</strain>
    </source>
</reference>
<evidence type="ECO:0000259" key="1">
    <source>
        <dbReference type="Pfam" id="PF13280"/>
    </source>
</evidence>
<feature type="domain" description="WYL" evidence="1">
    <location>
        <begin position="149"/>
        <end position="216"/>
    </location>
</feature>
<dbReference type="Pfam" id="PF19187">
    <property type="entry name" value="HTH_PafC"/>
    <property type="match status" value="1"/>
</dbReference>
<evidence type="ECO:0000259" key="2">
    <source>
        <dbReference type="Pfam" id="PF19187"/>
    </source>
</evidence>
<dbReference type="STRING" id="1814289.SAMN05216410_1316"/>
<evidence type="ECO:0000259" key="3">
    <source>
        <dbReference type="Pfam" id="PF25583"/>
    </source>
</evidence>
<dbReference type="InterPro" id="IPR051534">
    <property type="entry name" value="CBASS_pafABC_assoc_protein"/>
</dbReference>
<protein>
    <submittedName>
        <fullName evidence="4">Proteasome accessory factor C</fullName>
    </submittedName>
</protein>
<name>A0A1G6JE03_9MICO</name>
<sequence length="320" mass="34872">MAERATERFVRLVALVSFLEASGPVPVAELARHFSVTPKQILADVDTLWISGTPGYWPEDLIDFDADSFDRGVVRLTEARGMTRPLRLGTREGIALIAALRALAEVVAESGDDEQAAVIGSALTKLTLASGEASAALDVRLRVDATPHVLEAIRSALSEGRALRIEYVNASDVTSSRVVEPFRLLPSDTFTYLHAWCHSAQEQRTFRTDRILAAEVLDRHVEHRGPLGVPADYRPAGDTVAELVLSSRARWIAEQIPVESVVNLDEARFAVTVRVANPLWLRHLLLRHARDVRSVRPAAPRDDAARAAGAALAAYAALDA</sequence>
<feature type="domain" description="WCX" evidence="3">
    <location>
        <begin position="244"/>
        <end position="312"/>
    </location>
</feature>
<dbReference type="Pfam" id="PF13280">
    <property type="entry name" value="WYL"/>
    <property type="match status" value="1"/>
</dbReference>
<dbReference type="RefSeq" id="WP_093181825.1">
    <property type="nucleotide sequence ID" value="NZ_FMYH01000002.1"/>
</dbReference>
<dbReference type="InterPro" id="IPR026881">
    <property type="entry name" value="WYL_dom"/>
</dbReference>
<dbReference type="EMBL" id="FMYH01000002">
    <property type="protein sequence ID" value="SDC16921.1"/>
    <property type="molecule type" value="Genomic_DNA"/>
</dbReference>
<dbReference type="OrthoDB" id="3268930at2"/>